<dbReference type="RefSeq" id="WP_190548127.1">
    <property type="nucleotide sequence ID" value="NZ_CAWPNO010000088.1"/>
</dbReference>
<gene>
    <name evidence="2" type="ORF">H6G24_27205</name>
</gene>
<proteinExistence type="predicted"/>
<comment type="caution">
    <text evidence="2">The sequence shown here is derived from an EMBL/GenBank/DDBJ whole genome shotgun (WGS) entry which is preliminary data.</text>
</comment>
<feature type="domain" description="DUF4935" evidence="1">
    <location>
        <begin position="10"/>
        <end position="180"/>
    </location>
</feature>
<sequence length="384" mass="44629">MRIRQPTRLVALDTEVFDRANFNYQSKSFKKLIELVKDGKVCLYLTTVTQQKVMAHIENLTQQASSSFKSLHKQFRKQAKIIHNSLRFKPLLDSSLNEEELCNELKEQFNQFIKESQIEILSVDTVLAEYVFNKYFKIIPPFKDGQKKHEFPDAFAIAAIEEKAKIENRRIYVISGDRDWLEASNQSEYLICKESIDKLLTEIIEQESIEVDLCYKILDDNWNEVKNEISDSFSSLDFSLSEDFAHGYFELGSESIEVVVEAIKIIDKSIVDINDDEFEYPIVTFELKTEVSYTANISYDSKEYAYWDSEDDTYYGIEKVEGTVNQKLLISVELEIILFRDELDNLCFNAVDNIDLDPNGSIGNIVLTPDKFEEIQEEFDSCFF</sequence>
<keyword evidence="3" id="KW-1185">Reference proteome</keyword>
<reference evidence="2 3" key="1">
    <citation type="journal article" date="2020" name="ISME J.">
        <title>Comparative genomics reveals insights into cyanobacterial evolution and habitat adaptation.</title>
        <authorList>
            <person name="Chen M.Y."/>
            <person name="Teng W.K."/>
            <person name="Zhao L."/>
            <person name="Hu C.X."/>
            <person name="Zhou Y.K."/>
            <person name="Han B.P."/>
            <person name="Song L.R."/>
            <person name="Shu W.S."/>
        </authorList>
    </citation>
    <scope>NUCLEOTIDE SEQUENCE [LARGE SCALE GENOMIC DNA]</scope>
    <source>
        <strain evidence="2 3">FACHB-288</strain>
    </source>
</reference>
<protein>
    <submittedName>
        <fullName evidence="2">DUF4935 domain-containing protein</fullName>
    </submittedName>
</protein>
<dbReference type="Proteomes" id="UP000658514">
    <property type="component" value="Unassembled WGS sequence"/>
</dbReference>
<accession>A0ABR8AHW8</accession>
<evidence type="ECO:0000313" key="2">
    <source>
        <dbReference type="EMBL" id="MBD2199125.1"/>
    </source>
</evidence>
<dbReference type="InterPro" id="IPR032557">
    <property type="entry name" value="DUF4935"/>
</dbReference>
<evidence type="ECO:0000313" key="3">
    <source>
        <dbReference type="Proteomes" id="UP000658514"/>
    </source>
</evidence>
<dbReference type="EMBL" id="JACJQH010000053">
    <property type="protein sequence ID" value="MBD2199125.1"/>
    <property type="molecule type" value="Genomic_DNA"/>
</dbReference>
<name>A0ABR8AHW8_9CYAN</name>
<organism evidence="2 3">
    <name type="scientific">Calothrix parietina FACHB-288</name>
    <dbReference type="NCBI Taxonomy" id="2692896"/>
    <lineage>
        <taxon>Bacteria</taxon>
        <taxon>Bacillati</taxon>
        <taxon>Cyanobacteriota</taxon>
        <taxon>Cyanophyceae</taxon>
        <taxon>Nostocales</taxon>
        <taxon>Calotrichaceae</taxon>
        <taxon>Calothrix</taxon>
    </lineage>
</organism>
<dbReference type="Pfam" id="PF16289">
    <property type="entry name" value="PIN_12"/>
    <property type="match status" value="1"/>
</dbReference>
<evidence type="ECO:0000259" key="1">
    <source>
        <dbReference type="Pfam" id="PF16289"/>
    </source>
</evidence>